<dbReference type="InterPro" id="IPR029062">
    <property type="entry name" value="Class_I_gatase-like"/>
</dbReference>
<dbReference type="Gene3D" id="3.40.50.12140">
    <property type="entry name" value="Domain of unknown function DUF4159"/>
    <property type="match status" value="1"/>
</dbReference>
<dbReference type="PATRIC" id="fig|438.15.peg.1564"/>
<dbReference type="RefSeq" id="WP_064776144.1">
    <property type="nucleotide sequence ID" value="NZ_LYUD01000099.1"/>
</dbReference>
<evidence type="ECO:0000313" key="5">
    <source>
        <dbReference type="EMBL" id="OAZ72842.1"/>
    </source>
</evidence>
<feature type="domain" description="Aerotolerance regulator N-terminal" evidence="3">
    <location>
        <begin position="1"/>
        <end position="75"/>
    </location>
</feature>
<dbReference type="Pfam" id="PF07584">
    <property type="entry name" value="BatA"/>
    <property type="match status" value="1"/>
</dbReference>
<gene>
    <name evidence="5" type="ORF">SRCM100623_01385</name>
</gene>
<proteinExistence type="predicted"/>
<evidence type="ECO:0000256" key="2">
    <source>
        <dbReference type="SAM" id="Phobius"/>
    </source>
</evidence>
<feature type="transmembrane region" description="Helical" evidence="2">
    <location>
        <begin position="620"/>
        <end position="642"/>
    </location>
</feature>
<dbReference type="Pfam" id="PF13709">
    <property type="entry name" value="DUF4159"/>
    <property type="match status" value="1"/>
</dbReference>
<evidence type="ECO:0008006" key="7">
    <source>
        <dbReference type="Google" id="ProtNLM"/>
    </source>
</evidence>
<dbReference type="SUPFAM" id="SSF52317">
    <property type="entry name" value="Class I glutamine amidotransferase-like"/>
    <property type="match status" value="1"/>
</dbReference>
<dbReference type="PANTHER" id="PTHR37464">
    <property type="entry name" value="BLL2463 PROTEIN"/>
    <property type="match status" value="1"/>
</dbReference>
<name>A0A1A0DDV5_ACEPA</name>
<dbReference type="InterPro" id="IPR024163">
    <property type="entry name" value="Aerotolerance_reg_N"/>
</dbReference>
<keyword evidence="2" id="KW-0472">Membrane</keyword>
<evidence type="ECO:0000256" key="1">
    <source>
        <dbReference type="SAM" id="MobiDB-lite"/>
    </source>
</evidence>
<comment type="caution">
    <text evidence="5">The sequence shown here is derived from an EMBL/GenBank/DDBJ whole genome shotgun (WGS) entry which is preliminary data.</text>
</comment>
<dbReference type="Proteomes" id="UP000093796">
    <property type="component" value="Unassembled WGS sequence"/>
</dbReference>
<dbReference type="CDD" id="cd03143">
    <property type="entry name" value="A4_beta-galactosidase_middle_domain"/>
    <property type="match status" value="1"/>
</dbReference>
<dbReference type="PANTHER" id="PTHR37464:SF1">
    <property type="entry name" value="BLL2463 PROTEIN"/>
    <property type="match status" value="1"/>
</dbReference>
<reference evidence="5 6" key="1">
    <citation type="submission" date="2016-05" db="EMBL/GenBank/DDBJ databases">
        <title>Genome sequencing of Acetobacter pasteurianus strain SRCM100623.</title>
        <authorList>
            <person name="Song Y.R."/>
        </authorList>
    </citation>
    <scope>NUCLEOTIDE SEQUENCE [LARGE SCALE GENOMIC DNA]</scope>
    <source>
        <strain evidence="5 6">SRCM100623</strain>
    </source>
</reference>
<evidence type="ECO:0000259" key="3">
    <source>
        <dbReference type="Pfam" id="PF07584"/>
    </source>
</evidence>
<dbReference type="InterPro" id="IPR011933">
    <property type="entry name" value="Double_TM_dom"/>
</dbReference>
<dbReference type="Gene3D" id="3.40.50.880">
    <property type="match status" value="1"/>
</dbReference>
<sequence>MIFLAPLALLGLLTLPLVWWLVRATPPRPRQQVFPPVKLLASLKPRQTEAARSPLWLLLLRLLAVTLLVLGLARPVLPGHNAAQQGSGPVLLVIDNGMFSAADWNERLAAAQNLLDDAERAKRPVLLLTTASEAETAVAENLTPLPVTQVRQHLNALRPEPWQVDRSASAHTLEHLTSQTFGSVLYLADGIATPDDDAFRHALQSLGHVREVRFPHQNAVALAPMADKGSTVMARLVAMPTAAPRAFNVIAHTQDGGTLAVVPVTLPAQSAYADISVNLPAAVRNRIDTLTLAGSASAATTVLMDESSRLHPVGLLASGGADTPLVGSLFYLRRALAPSAELHEGTPTTLLSRPLSILIAPDGTLADPETREKVREWVKNGGTLIRFAGPTLAGAQHDEAAETTESENTQPPTQDLLPVTLLDGARQLGGSMTWGTPQKLAQFDAASPFAGLVPPNDVTVSRQVLARPSATLTEHTWARLADGTPLVTHAALGKGEIVLFHVSSTTDWSNLPLSGLFVSMLQRLTDHANGVSVPADDAILQPALTLDGAGVAGPPPPYARGLKASDFATTDVSPAHPPGLYGPGSGRRALNAADHVTALHPESAVGVITDPAGQQPDVPLGRFCLLAALVLLLLDGALALLMRKGFLTPKHINVATLVMGGMLLGMAAPAYAADTQPAVLTPQATLSVPGAALETRLAYVLTGHADVDEASRQGLQGLADFTNARTSAVLGHPDGVHPETDDLAYYPLLYWPITPDAHASPAMIAALNRFMAHGGILLIDTQGQDTPDNATDDASFAGDAPGTRAALRRATTGLTVPPLVTMNDHHLLAHTFYLLHDFPGRYAGQPIWVAREGDAGNDEVSPIIIGSADWAHAWAVDASGNTPFAVIPGGAEQRLLTYRFGLNIVIYALTGSYKADQVHVPMLLKRLEDRP</sequence>
<evidence type="ECO:0000313" key="6">
    <source>
        <dbReference type="Proteomes" id="UP000093796"/>
    </source>
</evidence>
<feature type="domain" description="DUF4159" evidence="4">
    <location>
        <begin position="696"/>
        <end position="909"/>
    </location>
</feature>
<dbReference type="EMBL" id="LYUD01000099">
    <property type="protein sequence ID" value="OAZ72842.1"/>
    <property type="molecule type" value="Genomic_DNA"/>
</dbReference>
<dbReference type="OrthoDB" id="9773014at2"/>
<evidence type="ECO:0000259" key="4">
    <source>
        <dbReference type="Pfam" id="PF13709"/>
    </source>
</evidence>
<feature type="transmembrane region" description="Helical" evidence="2">
    <location>
        <begin position="654"/>
        <end position="673"/>
    </location>
</feature>
<protein>
    <recommendedName>
        <fullName evidence="7">DUF4159 domain-containing protein</fullName>
    </recommendedName>
</protein>
<dbReference type="NCBIfam" id="TIGR02226">
    <property type="entry name" value="two_anch"/>
    <property type="match status" value="1"/>
</dbReference>
<feature type="region of interest" description="Disordered" evidence="1">
    <location>
        <begin position="394"/>
        <end position="415"/>
    </location>
</feature>
<keyword evidence="2" id="KW-1133">Transmembrane helix</keyword>
<dbReference type="InterPro" id="IPR025297">
    <property type="entry name" value="DUF4159"/>
</dbReference>
<dbReference type="AlphaFoldDB" id="A0A1A0DDV5"/>
<organism evidence="5 6">
    <name type="scientific">Acetobacter pasteurianus</name>
    <name type="common">Acetobacter turbidans</name>
    <dbReference type="NCBI Taxonomy" id="438"/>
    <lineage>
        <taxon>Bacteria</taxon>
        <taxon>Pseudomonadati</taxon>
        <taxon>Pseudomonadota</taxon>
        <taxon>Alphaproteobacteria</taxon>
        <taxon>Acetobacterales</taxon>
        <taxon>Acetobacteraceae</taxon>
        <taxon>Acetobacter</taxon>
    </lineage>
</organism>
<accession>A0A1A0DDV5</accession>
<dbReference type="eggNOG" id="ENOG502Z7KE">
    <property type="taxonomic scope" value="Bacteria"/>
</dbReference>
<keyword evidence="2" id="KW-0812">Transmembrane</keyword>